<dbReference type="GO" id="GO:0008712">
    <property type="term" value="F:ADP-glyceromanno-heptose 6-epimerase activity"/>
    <property type="evidence" value="ECO:0007669"/>
    <property type="project" value="UniProtKB-EC"/>
</dbReference>
<feature type="domain" description="NAD-dependent epimerase/dehydratase" evidence="1">
    <location>
        <begin position="6"/>
        <end position="236"/>
    </location>
</feature>
<accession>A0A6V8LW65</accession>
<dbReference type="AlphaFoldDB" id="A0A6V8LW65"/>
<dbReference type="PANTHER" id="PTHR43245:SF23">
    <property type="entry name" value="NAD(P)-BINDING DOMAIN-CONTAINING PROTEIN"/>
    <property type="match status" value="1"/>
</dbReference>
<dbReference type="RefSeq" id="WP_173085303.1">
    <property type="nucleotide sequence ID" value="NZ_BLTE01000012.1"/>
</dbReference>
<proteinExistence type="predicted"/>
<dbReference type="InterPro" id="IPR050177">
    <property type="entry name" value="Lipid_A_modif_metabolic_enz"/>
</dbReference>
<organism evidence="2 3">
    <name type="scientific">Fundidesulfovibrio magnetotacticus</name>
    <dbReference type="NCBI Taxonomy" id="2730080"/>
    <lineage>
        <taxon>Bacteria</taxon>
        <taxon>Pseudomonadati</taxon>
        <taxon>Thermodesulfobacteriota</taxon>
        <taxon>Desulfovibrionia</taxon>
        <taxon>Desulfovibrionales</taxon>
        <taxon>Desulfovibrionaceae</taxon>
        <taxon>Fundidesulfovibrio</taxon>
    </lineage>
</organism>
<sequence>MKPALLVTGAGGFLGRSVLPALEEHYRVLRIASPRGALEGPDVFRADLADPAAAQSLAEAVAEALGGARVEALVHLAAALCPPGGARDMGVYHANQALTLGALRLTQTLAPAHVVNFSSLAVYPVRDGLFTEDSPVDPSGNTEGLYGLAKFDSEALFNFHLGRSSTVTNLRLTQAYGPGMQPDRLVALLAGEWRETGRVTLFGRGERVSNFVHARDVARGLAAVLDAPRAGTFNMGCARNLSYLEVGRLVLSALGAGEEALVLEERGIRARAAISTARFEEAFATRLEEVDFSYLADEALP</sequence>
<evidence type="ECO:0000313" key="2">
    <source>
        <dbReference type="EMBL" id="GFK94841.1"/>
    </source>
</evidence>
<dbReference type="SUPFAM" id="SSF51735">
    <property type="entry name" value="NAD(P)-binding Rossmann-fold domains"/>
    <property type="match status" value="1"/>
</dbReference>
<reference evidence="2 3" key="2">
    <citation type="submission" date="2020-05" db="EMBL/GenBank/DDBJ databases">
        <title>Draft genome sequence of Desulfovibrio sp. strainFSS-1.</title>
        <authorList>
            <person name="Shimoshige H."/>
            <person name="Kobayashi H."/>
            <person name="Maekawa T."/>
        </authorList>
    </citation>
    <scope>NUCLEOTIDE SEQUENCE [LARGE SCALE GENOMIC DNA]</scope>
    <source>
        <strain evidence="2 3">SIID29052-01</strain>
    </source>
</reference>
<reference evidence="2 3" key="1">
    <citation type="submission" date="2020-04" db="EMBL/GenBank/DDBJ databases">
        <authorList>
            <consortium name="Desulfovibrio sp. FSS-1 genome sequencing consortium"/>
            <person name="Shimoshige H."/>
            <person name="Kobayashi H."/>
            <person name="Maekawa T."/>
        </authorList>
    </citation>
    <scope>NUCLEOTIDE SEQUENCE [LARGE SCALE GENOMIC DNA]</scope>
    <source>
        <strain evidence="2 3">SIID29052-01</strain>
    </source>
</reference>
<protein>
    <submittedName>
        <fullName evidence="2">ADP-L-glycero-D-manno-heptose-6-epimerase</fullName>
        <ecNumber evidence="2">5.1.3.20</ecNumber>
    </submittedName>
</protein>
<dbReference type="InterPro" id="IPR036291">
    <property type="entry name" value="NAD(P)-bd_dom_sf"/>
</dbReference>
<dbReference type="Proteomes" id="UP000494245">
    <property type="component" value="Unassembled WGS sequence"/>
</dbReference>
<keyword evidence="2" id="KW-0413">Isomerase</keyword>
<comment type="caution">
    <text evidence="2">The sequence shown here is derived from an EMBL/GenBank/DDBJ whole genome shotgun (WGS) entry which is preliminary data.</text>
</comment>
<dbReference type="EMBL" id="BLTE01000012">
    <property type="protein sequence ID" value="GFK94841.1"/>
    <property type="molecule type" value="Genomic_DNA"/>
</dbReference>
<keyword evidence="3" id="KW-1185">Reference proteome</keyword>
<dbReference type="PANTHER" id="PTHR43245">
    <property type="entry name" value="BIFUNCTIONAL POLYMYXIN RESISTANCE PROTEIN ARNA"/>
    <property type="match status" value="1"/>
</dbReference>
<dbReference type="Pfam" id="PF01370">
    <property type="entry name" value="Epimerase"/>
    <property type="match status" value="1"/>
</dbReference>
<gene>
    <name evidence="2" type="primary">hldD_2</name>
    <name evidence="2" type="ORF">NNJEOMEG_02689</name>
</gene>
<dbReference type="EC" id="5.1.3.20" evidence="2"/>
<name>A0A6V8LW65_9BACT</name>
<evidence type="ECO:0000313" key="3">
    <source>
        <dbReference type="Proteomes" id="UP000494245"/>
    </source>
</evidence>
<evidence type="ECO:0000259" key="1">
    <source>
        <dbReference type="Pfam" id="PF01370"/>
    </source>
</evidence>
<dbReference type="Gene3D" id="3.40.50.720">
    <property type="entry name" value="NAD(P)-binding Rossmann-like Domain"/>
    <property type="match status" value="1"/>
</dbReference>
<dbReference type="InterPro" id="IPR001509">
    <property type="entry name" value="Epimerase_deHydtase"/>
</dbReference>